<comment type="caution">
    <text evidence="1">The sequence shown here is derived from an EMBL/GenBank/DDBJ whole genome shotgun (WGS) entry which is preliminary data.</text>
</comment>
<evidence type="ECO:0000313" key="2">
    <source>
        <dbReference type="Proteomes" id="UP000620104"/>
    </source>
</evidence>
<accession>A0A8H3TRK3</accession>
<dbReference type="AlphaFoldDB" id="A0A8H3TRK3"/>
<gene>
    <name evidence="1" type="ORF">NliqN6_2260</name>
</gene>
<dbReference type="EMBL" id="BLZA01000016">
    <property type="protein sequence ID" value="GHJ85858.1"/>
    <property type="molecule type" value="Genomic_DNA"/>
</dbReference>
<reference evidence="1" key="1">
    <citation type="submission" date="2020-07" db="EMBL/GenBank/DDBJ databases">
        <title>Draft Genome Sequence of a Deep-Sea Yeast, Naganishia (Cryptococcus) liquefaciens strain N6.</title>
        <authorList>
            <person name="Han Y.W."/>
            <person name="Kajitani R."/>
            <person name="Morimoto H."/>
            <person name="Parhat M."/>
            <person name="Tsubouchi H."/>
            <person name="Bakenova O."/>
            <person name="Ogata M."/>
            <person name="Argunhan B."/>
            <person name="Aoki R."/>
            <person name="Kajiwara S."/>
            <person name="Itoh T."/>
            <person name="Iwasaki H."/>
        </authorList>
    </citation>
    <scope>NUCLEOTIDE SEQUENCE</scope>
    <source>
        <strain evidence="1">N6</strain>
    </source>
</reference>
<name>A0A8H3TRK3_9TREE</name>
<dbReference type="Proteomes" id="UP000620104">
    <property type="component" value="Unassembled WGS sequence"/>
</dbReference>
<organism evidence="1 2">
    <name type="scientific">Naganishia liquefaciens</name>
    <dbReference type="NCBI Taxonomy" id="104408"/>
    <lineage>
        <taxon>Eukaryota</taxon>
        <taxon>Fungi</taxon>
        <taxon>Dikarya</taxon>
        <taxon>Basidiomycota</taxon>
        <taxon>Agaricomycotina</taxon>
        <taxon>Tremellomycetes</taxon>
        <taxon>Filobasidiales</taxon>
        <taxon>Filobasidiaceae</taxon>
        <taxon>Naganishia</taxon>
    </lineage>
</organism>
<protein>
    <submittedName>
        <fullName evidence="1">Uncharacterized protein</fullName>
    </submittedName>
</protein>
<proteinExistence type="predicted"/>
<keyword evidence="2" id="KW-1185">Reference proteome</keyword>
<sequence>MSSADSFLSLHQLQPWKKSDGKQRDQAPLHEAYTAVDRIRIVSSQRHPREITGCLRLVLYDICLQKQKAHMIRNGSITSQSRPLMQFHRNSQQEEVLQENPVAQIEGSPRCLQPLRGKGTPEVDTICPHHLGPMDASCFKASRAYQDCAASLAADLAADLTHGSLQGGIRESTRQVSASTQCTSRLFSLADPFSYSIWPWVDKLVASSIDELVENVKRIQLPQRPRYASVSHPGVGQMASSRDLGHQALPERAPENWDRKNCGDFRVGKVEIRKAARMISGVSVAIIPSHSHRGGSKFKTHGVTKATPFASMSFAKSAAMHPVFQGMTVIIALTFKRALLAHNTHRERQSPIMSVQQN</sequence>
<evidence type="ECO:0000313" key="1">
    <source>
        <dbReference type="EMBL" id="GHJ85858.1"/>
    </source>
</evidence>